<dbReference type="InParanoid" id="A2F6Y5"/>
<dbReference type="VEuPathDB" id="TrichDB:TVAG_182030"/>
<dbReference type="EMBL" id="DS113641">
    <property type="protein sequence ID" value="EAX99346.1"/>
    <property type="molecule type" value="Genomic_DNA"/>
</dbReference>
<evidence type="ECO:0000313" key="1">
    <source>
        <dbReference type="EMBL" id="EAX99346.1"/>
    </source>
</evidence>
<gene>
    <name evidence="1" type="ORF">TVAG_182030</name>
</gene>
<organism evidence="1 2">
    <name type="scientific">Trichomonas vaginalis (strain ATCC PRA-98 / G3)</name>
    <dbReference type="NCBI Taxonomy" id="412133"/>
    <lineage>
        <taxon>Eukaryota</taxon>
        <taxon>Metamonada</taxon>
        <taxon>Parabasalia</taxon>
        <taxon>Trichomonadida</taxon>
        <taxon>Trichomonadidae</taxon>
        <taxon>Trichomonas</taxon>
    </lineage>
</organism>
<dbReference type="RefSeq" id="XP_001312276.1">
    <property type="nucleotide sequence ID" value="XM_001312275.1"/>
</dbReference>
<dbReference type="AlphaFoldDB" id="A2F6Y5"/>
<evidence type="ECO:0000313" key="2">
    <source>
        <dbReference type="Proteomes" id="UP000001542"/>
    </source>
</evidence>
<proteinExistence type="predicted"/>
<keyword evidence="2" id="KW-1185">Reference proteome</keyword>
<accession>A2F6Y5</accession>
<reference evidence="1" key="2">
    <citation type="journal article" date="2007" name="Science">
        <title>Draft genome sequence of the sexually transmitted pathogen Trichomonas vaginalis.</title>
        <authorList>
            <person name="Carlton J.M."/>
            <person name="Hirt R.P."/>
            <person name="Silva J.C."/>
            <person name="Delcher A.L."/>
            <person name="Schatz M."/>
            <person name="Zhao Q."/>
            <person name="Wortman J.R."/>
            <person name="Bidwell S.L."/>
            <person name="Alsmark U.C.M."/>
            <person name="Besteiro S."/>
            <person name="Sicheritz-Ponten T."/>
            <person name="Noel C.J."/>
            <person name="Dacks J.B."/>
            <person name="Foster P.G."/>
            <person name="Simillion C."/>
            <person name="Van de Peer Y."/>
            <person name="Miranda-Saavedra D."/>
            <person name="Barton G.J."/>
            <person name="Westrop G.D."/>
            <person name="Mueller S."/>
            <person name="Dessi D."/>
            <person name="Fiori P.L."/>
            <person name="Ren Q."/>
            <person name="Paulsen I."/>
            <person name="Zhang H."/>
            <person name="Bastida-Corcuera F.D."/>
            <person name="Simoes-Barbosa A."/>
            <person name="Brown M.T."/>
            <person name="Hayes R.D."/>
            <person name="Mukherjee M."/>
            <person name="Okumura C.Y."/>
            <person name="Schneider R."/>
            <person name="Smith A.J."/>
            <person name="Vanacova S."/>
            <person name="Villalvazo M."/>
            <person name="Haas B.J."/>
            <person name="Pertea M."/>
            <person name="Feldblyum T.V."/>
            <person name="Utterback T.R."/>
            <person name="Shu C.L."/>
            <person name="Osoegawa K."/>
            <person name="de Jong P.J."/>
            <person name="Hrdy I."/>
            <person name="Horvathova L."/>
            <person name="Zubacova Z."/>
            <person name="Dolezal P."/>
            <person name="Malik S.B."/>
            <person name="Logsdon J.M. Jr."/>
            <person name="Henze K."/>
            <person name="Gupta A."/>
            <person name="Wang C.C."/>
            <person name="Dunne R.L."/>
            <person name="Upcroft J.A."/>
            <person name="Upcroft P."/>
            <person name="White O."/>
            <person name="Salzberg S.L."/>
            <person name="Tang P."/>
            <person name="Chiu C.-H."/>
            <person name="Lee Y.-S."/>
            <person name="Embley T.M."/>
            <person name="Coombs G.H."/>
            <person name="Mottram J.C."/>
            <person name="Tachezy J."/>
            <person name="Fraser-Liggett C.M."/>
            <person name="Johnson P.J."/>
        </authorList>
    </citation>
    <scope>NUCLEOTIDE SEQUENCE [LARGE SCALE GENOMIC DNA]</scope>
    <source>
        <strain evidence="1">G3</strain>
    </source>
</reference>
<sequence length="1188" mass="135561">METACNSLRNAIASGKTDSINQEFVVFSRVFHEKLKYNDNQNVIHKLFSKDTSYDQGISIYKLMVEKHTLAQMDYNIYVSNLINVFSYLLGPGMPLPKYRESYSVYLDLLSTLEIEPDTMQAFGNLLFQSTYRTYSPIFSQRQIRDAQKEKNVQFKQELIQILSNHIVDNKDKIEHWWYLLCCSILPKLKNDSLNKSFPNEEIYFNYQLILKLILDKAVLKKQHMYFKYPDLLLRLAIKVFSTNPDFVFQFYDNVEQDMLGKLFIKAVKRMDSESVSLFLVFSIKFFAQKFAQQESSETSTEYLKARNHYKSLIFDVWSKIIEHKYATLILDSLTEKAFESYEPLLIFSILLLSYKTGIIPPKDILSKISQMDNSTKSAAAAFSCILATVFAHQLLKVEQNFSFDRDCTTFVVKFENSDIINRHLLITTRHLIRGILIISDTRPIDQANEYLNVFFKKHEIDSSIFYLYSCFNEMLICIANYEIPPSISFDPLSVFESQIHKFIAISDGWLHPDINFTGVSILIHIIETRNCGHNMNPSMAIRFATAILRAVSLSDPNRADVSAYLLARAISIGCPIFYVLSSFFLDFIGYYLLEINPEPKIVSALISIAEFFRFHDFKMAIDGIETRVKQLLRDTQCRLSKFTQDFFFVSSPAKIEAHNMPISIRAEQLLADWLDKCPSTAILMAILITIQSVTASNFTPSQKILNSFSSTNSLKMFNGDVAMALNSLTEVCKLLNEKVTTFVDDLMTSLTNNFFVSQDICLLFLLVNYAITTDPKKNLTILLNRIIETKKGAANLFIDIIINHIGSINSTSSPVWNKIQADNAVSIGVSSQNILQIVEDVVTVSLVVTQTASGRSTHQFKPISKRKIEKDGESEVIEDKIKEPSTETVISEYSQPPPLFSYLREQLVKRGFEYLLTSSRDIANINIDQTEEVSPISSEGELMSSKLSSGSDDILFDTTYAAMAGLDLYGDFLSQANIPIESSDLKRLLNMPLRCNVHIPVTFYPKNCSDLTTAKKTKWDETSYLFQQFTSSLGKATKDQCVLNYSSWDADIFFEINPLLIKHGRMIMQKPQIPIEVIFFESYIPPFLLNSTTTPTIYILPLRTGLIRVEVSKLIQPFGPIIGEALVTPEVLPGLLRSTVACIWSSISPSEKSLKNLGIRQKMKKRINRIADNIKVHQFNESRYEFL</sequence>
<protein>
    <submittedName>
        <fullName evidence="1">Uncharacterized protein</fullName>
    </submittedName>
</protein>
<dbReference type="Proteomes" id="UP000001542">
    <property type="component" value="Unassembled WGS sequence"/>
</dbReference>
<name>A2F6Y5_TRIV3</name>
<dbReference type="KEGG" id="tva:4757152"/>
<reference evidence="1" key="1">
    <citation type="submission" date="2006-10" db="EMBL/GenBank/DDBJ databases">
        <authorList>
            <person name="Amadeo P."/>
            <person name="Zhao Q."/>
            <person name="Wortman J."/>
            <person name="Fraser-Liggett C."/>
            <person name="Carlton J."/>
        </authorList>
    </citation>
    <scope>NUCLEOTIDE SEQUENCE</scope>
    <source>
        <strain evidence="1">G3</strain>
    </source>
</reference>
<dbReference type="VEuPathDB" id="TrichDB:TVAGG3_0007290"/>